<feature type="transmembrane region" description="Helical" evidence="1">
    <location>
        <begin position="89"/>
        <end position="107"/>
    </location>
</feature>
<feature type="transmembrane region" description="Helical" evidence="1">
    <location>
        <begin position="114"/>
        <end position="138"/>
    </location>
</feature>
<keyword evidence="1" id="KW-0472">Membrane</keyword>
<evidence type="ECO:0000313" key="3">
    <source>
        <dbReference type="Proteomes" id="UP000015241"/>
    </source>
</evidence>
<dbReference type="HOGENOM" id="CLU_046025_13_0_1"/>
<organism evidence="2 3">
    <name type="scientific">Fomitopsis schrenkii</name>
    <name type="common">Brown rot fungus</name>
    <dbReference type="NCBI Taxonomy" id="2126942"/>
    <lineage>
        <taxon>Eukaryota</taxon>
        <taxon>Fungi</taxon>
        <taxon>Dikarya</taxon>
        <taxon>Basidiomycota</taxon>
        <taxon>Agaricomycotina</taxon>
        <taxon>Agaricomycetes</taxon>
        <taxon>Polyporales</taxon>
        <taxon>Fomitopsis</taxon>
    </lineage>
</organism>
<dbReference type="InParanoid" id="S8EI70"/>
<keyword evidence="1" id="KW-0812">Transmembrane</keyword>
<sequence length="230" mass="24860">MATPAMQVPLALLNENVGVMLISATLGAMSLVSRGSQAVKHWYITCKASRILLSSGRLAMNLFHTFLVTDTVYTLSVTHHGNPIAFETLTWSAMAIVIGNVIGDLGVKGRKWYLGALIIFAALVTFAFAAQLTFDAFLRTVVVAEMVRNPTAPPQAVGTYGTLVALASSDILMSVILGVVWYSAETSMITSIGAIVGLILYATFPTKPVLFMAVLWILPYREWSQIPSYV</sequence>
<evidence type="ECO:0000313" key="2">
    <source>
        <dbReference type="EMBL" id="EPT04842.1"/>
    </source>
</evidence>
<dbReference type="EMBL" id="KE504125">
    <property type="protein sequence ID" value="EPT04842.1"/>
    <property type="molecule type" value="Genomic_DNA"/>
</dbReference>
<proteinExistence type="predicted"/>
<keyword evidence="1" id="KW-1133">Transmembrane helix</keyword>
<evidence type="ECO:0000256" key="1">
    <source>
        <dbReference type="SAM" id="Phobius"/>
    </source>
</evidence>
<dbReference type="AlphaFoldDB" id="S8EI70"/>
<dbReference type="Proteomes" id="UP000015241">
    <property type="component" value="Unassembled WGS sequence"/>
</dbReference>
<protein>
    <submittedName>
        <fullName evidence="2">Uncharacterized protein</fullName>
    </submittedName>
</protein>
<feature type="transmembrane region" description="Helical" evidence="1">
    <location>
        <begin position="51"/>
        <end position="69"/>
    </location>
</feature>
<accession>S8EI70</accession>
<feature type="transmembrane region" description="Helical" evidence="1">
    <location>
        <begin position="158"/>
        <end position="182"/>
    </location>
</feature>
<keyword evidence="3" id="KW-1185">Reference proteome</keyword>
<dbReference type="OrthoDB" id="2791454at2759"/>
<reference evidence="2 3" key="1">
    <citation type="journal article" date="2012" name="Science">
        <title>The Paleozoic origin of enzymatic lignin decomposition reconstructed from 31 fungal genomes.</title>
        <authorList>
            <person name="Floudas D."/>
            <person name="Binder M."/>
            <person name="Riley R."/>
            <person name="Barry K."/>
            <person name="Blanchette R.A."/>
            <person name="Henrissat B."/>
            <person name="Martinez A.T."/>
            <person name="Otillar R."/>
            <person name="Spatafora J.W."/>
            <person name="Yadav J.S."/>
            <person name="Aerts A."/>
            <person name="Benoit I."/>
            <person name="Boyd A."/>
            <person name="Carlson A."/>
            <person name="Copeland A."/>
            <person name="Coutinho P.M."/>
            <person name="de Vries R.P."/>
            <person name="Ferreira P."/>
            <person name="Findley K."/>
            <person name="Foster B."/>
            <person name="Gaskell J."/>
            <person name="Glotzer D."/>
            <person name="Gorecki P."/>
            <person name="Heitman J."/>
            <person name="Hesse C."/>
            <person name="Hori C."/>
            <person name="Igarashi K."/>
            <person name="Jurgens J.A."/>
            <person name="Kallen N."/>
            <person name="Kersten P."/>
            <person name="Kohler A."/>
            <person name="Kuees U."/>
            <person name="Kumar T.K.A."/>
            <person name="Kuo A."/>
            <person name="LaButti K."/>
            <person name="Larrondo L.F."/>
            <person name="Lindquist E."/>
            <person name="Ling A."/>
            <person name="Lombard V."/>
            <person name="Lucas S."/>
            <person name="Lundell T."/>
            <person name="Martin R."/>
            <person name="McLaughlin D.J."/>
            <person name="Morgenstern I."/>
            <person name="Morin E."/>
            <person name="Murat C."/>
            <person name="Nagy L.G."/>
            <person name="Nolan M."/>
            <person name="Ohm R.A."/>
            <person name="Patyshakuliyeva A."/>
            <person name="Rokas A."/>
            <person name="Ruiz-Duenas F.J."/>
            <person name="Sabat G."/>
            <person name="Salamov A."/>
            <person name="Samejima M."/>
            <person name="Schmutz J."/>
            <person name="Slot J.C."/>
            <person name="St John F."/>
            <person name="Stenlid J."/>
            <person name="Sun H."/>
            <person name="Sun S."/>
            <person name="Syed K."/>
            <person name="Tsang A."/>
            <person name="Wiebenga A."/>
            <person name="Young D."/>
            <person name="Pisabarro A."/>
            <person name="Eastwood D.C."/>
            <person name="Martin F."/>
            <person name="Cullen D."/>
            <person name="Grigoriev I.V."/>
            <person name="Hibbett D.S."/>
        </authorList>
    </citation>
    <scope>NUCLEOTIDE SEQUENCE</scope>
    <source>
        <strain evidence="3">FP-58527</strain>
    </source>
</reference>
<name>S8EI70_FOMSC</name>
<feature type="transmembrane region" description="Helical" evidence="1">
    <location>
        <begin position="194"/>
        <end position="218"/>
    </location>
</feature>
<feature type="transmembrane region" description="Helical" evidence="1">
    <location>
        <begin position="12"/>
        <end position="31"/>
    </location>
</feature>
<dbReference type="STRING" id="743788.S8EI70"/>
<gene>
    <name evidence="2" type="ORF">FOMPIDRAFT_1013707</name>
</gene>